<dbReference type="PROSITE" id="PS01124">
    <property type="entry name" value="HTH_ARAC_FAMILY_2"/>
    <property type="match status" value="1"/>
</dbReference>
<dbReference type="InterPro" id="IPR018060">
    <property type="entry name" value="HTH_AraC"/>
</dbReference>
<reference evidence="5 6" key="1">
    <citation type="submission" date="2020-04" db="EMBL/GenBank/DDBJ databases">
        <title>Genome sequencing of novel species.</title>
        <authorList>
            <person name="Heo J."/>
            <person name="Kim S.-J."/>
            <person name="Kim J.-S."/>
            <person name="Hong S.-B."/>
            <person name="Kwon S.-W."/>
        </authorList>
    </citation>
    <scope>NUCLEOTIDE SEQUENCE [LARGE SCALE GENOMIC DNA]</scope>
    <source>
        <strain evidence="5 6">MFER-1</strain>
    </source>
</reference>
<evidence type="ECO:0000256" key="1">
    <source>
        <dbReference type="ARBA" id="ARBA00023015"/>
    </source>
</evidence>
<evidence type="ECO:0000313" key="5">
    <source>
        <dbReference type="EMBL" id="QJD88226.1"/>
    </source>
</evidence>
<dbReference type="InterPro" id="IPR050204">
    <property type="entry name" value="AraC_XylS_family_regulators"/>
</dbReference>
<dbReference type="AlphaFoldDB" id="A0A7Z2VRJ7"/>
<name>A0A7Z2VRJ7_9BACL</name>
<feature type="domain" description="HTH araC/xylS-type" evidence="4">
    <location>
        <begin position="105"/>
        <end position="206"/>
    </location>
</feature>
<keyword evidence="2" id="KW-0238">DNA-binding</keyword>
<evidence type="ECO:0000256" key="2">
    <source>
        <dbReference type="ARBA" id="ARBA00023125"/>
    </source>
</evidence>
<dbReference type="GO" id="GO:0043565">
    <property type="term" value="F:sequence-specific DNA binding"/>
    <property type="evidence" value="ECO:0007669"/>
    <property type="project" value="InterPro"/>
</dbReference>
<dbReference type="Gene3D" id="1.10.10.60">
    <property type="entry name" value="Homeodomain-like"/>
    <property type="match status" value="1"/>
</dbReference>
<keyword evidence="1" id="KW-0805">Transcription regulation</keyword>
<proteinExistence type="predicted"/>
<sequence>MHRPYVDVYISVQESGIQCTYRDKRDYQARDNGRIIGARLLPGAFRAFWSGSLAGLHNETIALQQVFFEADQPFIEHTLSLDDDAAVGVLADLIHARNPQVDPNIEIINKIIAAIETDGLQTVSAVAEWLGKSERWLQQLFQDYVGIGIKWQLQRNKLLEAAKSIRECDKPNWADMAYDFGYSSQQHFITDFKRVLGKTPLQYKKELGFQAQE</sequence>
<keyword evidence="6" id="KW-1185">Reference proteome</keyword>
<keyword evidence="3" id="KW-0804">Transcription</keyword>
<dbReference type="EMBL" id="CP051680">
    <property type="protein sequence ID" value="QJD88226.1"/>
    <property type="molecule type" value="Genomic_DNA"/>
</dbReference>
<evidence type="ECO:0000313" key="6">
    <source>
        <dbReference type="Proteomes" id="UP000502248"/>
    </source>
</evidence>
<dbReference type="PANTHER" id="PTHR46796:SF13">
    <property type="entry name" value="HTH-TYPE TRANSCRIPTIONAL ACTIVATOR RHAS"/>
    <property type="match status" value="1"/>
</dbReference>
<gene>
    <name evidence="5" type="ORF">HH215_18375</name>
</gene>
<dbReference type="Proteomes" id="UP000502248">
    <property type="component" value="Chromosome"/>
</dbReference>
<accession>A0A7Z2VRJ7</accession>
<protein>
    <submittedName>
        <fullName evidence="5">Helix-turn-helix transcriptional regulator</fullName>
    </submittedName>
</protein>
<evidence type="ECO:0000259" key="4">
    <source>
        <dbReference type="PROSITE" id="PS01124"/>
    </source>
</evidence>
<dbReference type="InterPro" id="IPR009057">
    <property type="entry name" value="Homeodomain-like_sf"/>
</dbReference>
<organism evidence="5 6">
    <name type="scientific">Cohnella herbarum</name>
    <dbReference type="NCBI Taxonomy" id="2728023"/>
    <lineage>
        <taxon>Bacteria</taxon>
        <taxon>Bacillati</taxon>
        <taxon>Bacillota</taxon>
        <taxon>Bacilli</taxon>
        <taxon>Bacillales</taxon>
        <taxon>Paenibacillaceae</taxon>
        <taxon>Cohnella</taxon>
    </lineage>
</organism>
<dbReference type="GO" id="GO:0003700">
    <property type="term" value="F:DNA-binding transcription factor activity"/>
    <property type="evidence" value="ECO:0007669"/>
    <property type="project" value="InterPro"/>
</dbReference>
<dbReference type="KEGG" id="cheb:HH215_18375"/>
<dbReference type="PANTHER" id="PTHR46796">
    <property type="entry name" value="HTH-TYPE TRANSCRIPTIONAL ACTIVATOR RHAS-RELATED"/>
    <property type="match status" value="1"/>
</dbReference>
<dbReference type="SMART" id="SM00342">
    <property type="entry name" value="HTH_ARAC"/>
    <property type="match status" value="1"/>
</dbReference>
<evidence type="ECO:0000256" key="3">
    <source>
        <dbReference type="ARBA" id="ARBA00023163"/>
    </source>
</evidence>
<dbReference type="Pfam" id="PF12833">
    <property type="entry name" value="HTH_18"/>
    <property type="match status" value="1"/>
</dbReference>
<dbReference type="SUPFAM" id="SSF46689">
    <property type="entry name" value="Homeodomain-like"/>
    <property type="match status" value="1"/>
</dbReference>